<evidence type="ECO:0000313" key="2">
    <source>
        <dbReference type="EMBL" id="KAK1698132.1"/>
    </source>
</evidence>
<feature type="region of interest" description="Disordered" evidence="1">
    <location>
        <begin position="122"/>
        <end position="146"/>
    </location>
</feature>
<feature type="compositionally biased region" description="Gly residues" evidence="1">
    <location>
        <begin position="54"/>
        <end position="68"/>
    </location>
</feature>
<evidence type="ECO:0000256" key="1">
    <source>
        <dbReference type="SAM" id="MobiDB-lite"/>
    </source>
</evidence>
<name>A0AAD8X8J6_LOLMU</name>
<gene>
    <name evidence="2" type="ORF">QYE76_014829</name>
</gene>
<feature type="region of interest" description="Disordered" evidence="1">
    <location>
        <begin position="1"/>
        <end position="22"/>
    </location>
</feature>
<dbReference type="Proteomes" id="UP001231189">
    <property type="component" value="Unassembled WGS sequence"/>
</dbReference>
<organism evidence="2 3">
    <name type="scientific">Lolium multiflorum</name>
    <name type="common">Italian ryegrass</name>
    <name type="synonym">Lolium perenne subsp. multiflorum</name>
    <dbReference type="NCBI Taxonomy" id="4521"/>
    <lineage>
        <taxon>Eukaryota</taxon>
        <taxon>Viridiplantae</taxon>
        <taxon>Streptophyta</taxon>
        <taxon>Embryophyta</taxon>
        <taxon>Tracheophyta</taxon>
        <taxon>Spermatophyta</taxon>
        <taxon>Magnoliopsida</taxon>
        <taxon>Liliopsida</taxon>
        <taxon>Poales</taxon>
        <taxon>Poaceae</taxon>
        <taxon>BOP clade</taxon>
        <taxon>Pooideae</taxon>
        <taxon>Poodae</taxon>
        <taxon>Poeae</taxon>
        <taxon>Poeae Chloroplast Group 2 (Poeae type)</taxon>
        <taxon>Loliodinae</taxon>
        <taxon>Loliinae</taxon>
        <taxon>Lolium</taxon>
    </lineage>
</organism>
<reference evidence="2" key="1">
    <citation type="submission" date="2023-07" db="EMBL/GenBank/DDBJ databases">
        <title>A chromosome-level genome assembly of Lolium multiflorum.</title>
        <authorList>
            <person name="Chen Y."/>
            <person name="Copetti D."/>
            <person name="Kolliker R."/>
            <person name="Studer B."/>
        </authorList>
    </citation>
    <scope>NUCLEOTIDE SEQUENCE</scope>
    <source>
        <strain evidence="2">02402/16</strain>
        <tissue evidence="2">Leaf</tissue>
    </source>
</reference>
<feature type="compositionally biased region" description="Basic and acidic residues" evidence="1">
    <location>
        <begin position="130"/>
        <end position="146"/>
    </location>
</feature>
<dbReference type="EMBL" id="JAUUTY010000001">
    <property type="protein sequence ID" value="KAK1698132.1"/>
    <property type="molecule type" value="Genomic_DNA"/>
</dbReference>
<protein>
    <submittedName>
        <fullName evidence="2">Uncharacterized protein</fullName>
    </submittedName>
</protein>
<proteinExistence type="predicted"/>
<accession>A0AAD8X8J6</accession>
<keyword evidence="3" id="KW-1185">Reference proteome</keyword>
<dbReference type="AlphaFoldDB" id="A0AAD8X8J6"/>
<evidence type="ECO:0000313" key="3">
    <source>
        <dbReference type="Proteomes" id="UP001231189"/>
    </source>
</evidence>
<sequence>MEFGAPGGMRRSASHNLLSGSDDFDLTHLLNKPRINVERQRSFDDRSLSDVSYSGGGHARGGAGGGFDGMYSSGGGLRSLVGTPASSALHSFEPHPIAGDAWEALRRSLVFFRGQPFGLCRSTKRRRPPRSLDRGGGRCRREEIGA</sequence>
<feature type="region of interest" description="Disordered" evidence="1">
    <location>
        <begin position="41"/>
        <end position="68"/>
    </location>
</feature>
<comment type="caution">
    <text evidence="2">The sequence shown here is derived from an EMBL/GenBank/DDBJ whole genome shotgun (WGS) entry which is preliminary data.</text>
</comment>